<dbReference type="EMBL" id="JANBUO010002207">
    <property type="protein sequence ID" value="KAJ2795398.1"/>
    <property type="molecule type" value="Genomic_DNA"/>
</dbReference>
<evidence type="ECO:0000256" key="1">
    <source>
        <dbReference type="SAM" id="MobiDB-lite"/>
    </source>
</evidence>
<protein>
    <submittedName>
        <fullName evidence="2">Uncharacterized protein</fullName>
    </submittedName>
</protein>
<evidence type="ECO:0000313" key="2">
    <source>
        <dbReference type="EMBL" id="KAJ2795398.1"/>
    </source>
</evidence>
<feature type="compositionally biased region" description="Low complexity" evidence="1">
    <location>
        <begin position="11"/>
        <end position="25"/>
    </location>
</feature>
<dbReference type="OrthoDB" id="5598769at2759"/>
<feature type="compositionally biased region" description="Low complexity" evidence="1">
    <location>
        <begin position="109"/>
        <end position="118"/>
    </location>
</feature>
<feature type="region of interest" description="Disordered" evidence="1">
    <location>
        <begin position="1"/>
        <end position="163"/>
    </location>
</feature>
<feature type="region of interest" description="Disordered" evidence="1">
    <location>
        <begin position="346"/>
        <end position="384"/>
    </location>
</feature>
<proteinExistence type="predicted"/>
<accession>A0A9W8HQJ8</accession>
<evidence type="ECO:0000313" key="3">
    <source>
        <dbReference type="Proteomes" id="UP001140094"/>
    </source>
</evidence>
<name>A0A9W8HQJ8_9FUNG</name>
<dbReference type="Proteomes" id="UP001140094">
    <property type="component" value="Unassembled WGS sequence"/>
</dbReference>
<feature type="compositionally biased region" description="Low complexity" evidence="1">
    <location>
        <begin position="148"/>
        <end position="163"/>
    </location>
</feature>
<feature type="region of interest" description="Disordered" evidence="1">
    <location>
        <begin position="201"/>
        <end position="251"/>
    </location>
</feature>
<comment type="caution">
    <text evidence="2">The sequence shown here is derived from an EMBL/GenBank/DDBJ whole genome shotgun (WGS) entry which is preliminary data.</text>
</comment>
<sequence>ATKAMESLETQLPRSQSQAPQQQQLNASMYPGVQTVANADQTNVSRQPPSASHSPSMRHTSCSELTTQPLHKETIGTRGPAPQQQQPQQPPPQPQQQQPQQQPYPQPWLPQQQQPPQQAVSNASYATHAIPVANGSPPAHSSHTAFSNNNAQPGQNAGGYAQPGYGADATMAATGAYAHSQPGPQPRGAYMADPQASYATTYPNGGFDHYMPPTGDHKGQEGKASAPPASSKPPMSSSSSSTSSTATAHATRHKIANTLRNRLKEGLGFITIREMAPLTILASGLLVHHFQNRQKPGLEPYKPPNWVRYAKNAMWVYSTYKTAQNNGIIKNKSAAAAAPKAGTRGISLDSDADDGPMPSFNNSRYAGGGGDRSRGLYDDSQPGVVEDDDGYSKVQMMENIVGDLFNGGGGHGNMANTTSRGLDGGSDNSLDSFDDSWAVPKPLAEEYYRCVYHKIQSLSNIETHVLGGAAAINALYSEKAMAGNGQTYPGGEDQSDYMAMGLALEEVEVLLNRKAATAPLHPNDTMENAGKVALATIIKIKAEEESIPYASQYSEPRSSFQVPAAGNNPYGYTAYENNSYDQYYPAYDTSYTGSNPNYHHHPVQPHTYRQPYQQPYYWQ</sequence>
<feature type="compositionally biased region" description="Low complexity" evidence="1">
    <location>
        <begin position="224"/>
        <end position="249"/>
    </location>
</feature>
<feature type="non-terminal residue" evidence="2">
    <location>
        <position position="1"/>
    </location>
</feature>
<keyword evidence="3" id="KW-1185">Reference proteome</keyword>
<feature type="compositionally biased region" description="Polar residues" evidence="1">
    <location>
        <begin position="35"/>
        <end position="69"/>
    </location>
</feature>
<organism evidence="2 3">
    <name type="scientific">Coemansia guatemalensis</name>
    <dbReference type="NCBI Taxonomy" id="2761395"/>
    <lineage>
        <taxon>Eukaryota</taxon>
        <taxon>Fungi</taxon>
        <taxon>Fungi incertae sedis</taxon>
        <taxon>Zoopagomycota</taxon>
        <taxon>Kickxellomycotina</taxon>
        <taxon>Kickxellomycetes</taxon>
        <taxon>Kickxellales</taxon>
        <taxon>Kickxellaceae</taxon>
        <taxon>Coemansia</taxon>
    </lineage>
</organism>
<dbReference type="AlphaFoldDB" id="A0A9W8HQJ8"/>
<reference evidence="2" key="1">
    <citation type="submission" date="2022-07" db="EMBL/GenBank/DDBJ databases">
        <title>Phylogenomic reconstructions and comparative analyses of Kickxellomycotina fungi.</title>
        <authorList>
            <person name="Reynolds N.K."/>
            <person name="Stajich J.E."/>
            <person name="Barry K."/>
            <person name="Grigoriev I.V."/>
            <person name="Crous P."/>
            <person name="Smith M.E."/>
        </authorList>
    </citation>
    <scope>NUCLEOTIDE SEQUENCE</scope>
    <source>
        <strain evidence="2">NRRL 1565</strain>
    </source>
</reference>
<gene>
    <name evidence="2" type="ORF">H4R20_005892</name>
</gene>